<evidence type="ECO:0000256" key="1">
    <source>
        <dbReference type="ARBA" id="ARBA00002000"/>
    </source>
</evidence>
<dbReference type="EMBL" id="CDMY01000243">
    <property type="protein sequence ID" value="CEL96575.1"/>
    <property type="molecule type" value="Genomic_DNA"/>
</dbReference>
<evidence type="ECO:0000256" key="6">
    <source>
        <dbReference type="ARBA" id="ARBA00023242"/>
    </source>
</evidence>
<dbReference type="PROSITE" id="PS51475">
    <property type="entry name" value="PROTEASOME_ALPHA_2"/>
    <property type="match status" value="2"/>
</dbReference>
<dbReference type="PANTHER" id="PTHR11599">
    <property type="entry name" value="PROTEASOME SUBUNIT ALPHA/BETA"/>
    <property type="match status" value="1"/>
</dbReference>
<dbReference type="CDD" id="cd03751">
    <property type="entry name" value="proteasome_alpha_type_3"/>
    <property type="match status" value="2"/>
</dbReference>
<evidence type="ECO:0000256" key="7">
    <source>
        <dbReference type="PROSITE-ProRule" id="PRU00808"/>
    </source>
</evidence>
<evidence type="ECO:0000256" key="3">
    <source>
        <dbReference type="ARBA" id="ARBA00004496"/>
    </source>
</evidence>
<dbReference type="Pfam" id="PF10584">
    <property type="entry name" value="Proteasome_A_N"/>
    <property type="match status" value="1"/>
</dbReference>
<evidence type="ECO:0000313" key="10">
    <source>
        <dbReference type="Proteomes" id="UP000041254"/>
    </source>
</evidence>
<dbReference type="Gene3D" id="3.60.20.10">
    <property type="entry name" value="Glutamine Phosphoribosylpyrophosphate, subunit 1, domain 1"/>
    <property type="match status" value="3"/>
</dbReference>
<proteinExistence type="inferred from homology"/>
<dbReference type="InterPro" id="IPR029055">
    <property type="entry name" value="Ntn_hydrolases_N"/>
</dbReference>
<dbReference type="InParanoid" id="A0A0G4EJ65"/>
<dbReference type="VEuPathDB" id="CryptoDB:Vbra_7557"/>
<dbReference type="SMART" id="SM00948">
    <property type="entry name" value="Proteasome_A_N"/>
    <property type="match status" value="2"/>
</dbReference>
<reference evidence="9 10" key="1">
    <citation type="submission" date="2014-11" db="EMBL/GenBank/DDBJ databases">
        <authorList>
            <person name="Zhu J."/>
            <person name="Qi W."/>
            <person name="Song R."/>
        </authorList>
    </citation>
    <scope>NUCLEOTIDE SEQUENCE [LARGE SCALE GENOMIC DNA]</scope>
</reference>
<comment type="subcellular location">
    <subcellularLocation>
        <location evidence="3">Cytoplasm</location>
    </subcellularLocation>
    <subcellularLocation>
        <location evidence="2">Nucleus</location>
    </subcellularLocation>
</comment>
<feature type="domain" description="Proteasome alpha-type subunits" evidence="8">
    <location>
        <begin position="5"/>
        <end position="27"/>
    </location>
</feature>
<gene>
    <name evidence="9" type="ORF">Vbra_7557</name>
</gene>
<feature type="domain" description="Proteasome alpha-type subunits" evidence="8">
    <location>
        <begin position="209"/>
        <end position="233"/>
    </location>
</feature>
<dbReference type="SUPFAM" id="SSF56235">
    <property type="entry name" value="N-terminal nucleophile aminohydrolases (Ntn hydrolases)"/>
    <property type="match status" value="3"/>
</dbReference>
<organism evidence="9 10">
    <name type="scientific">Vitrella brassicaformis (strain CCMP3155)</name>
    <dbReference type="NCBI Taxonomy" id="1169540"/>
    <lineage>
        <taxon>Eukaryota</taxon>
        <taxon>Sar</taxon>
        <taxon>Alveolata</taxon>
        <taxon>Colpodellida</taxon>
        <taxon>Vitrellaceae</taxon>
        <taxon>Vitrella</taxon>
    </lineage>
</organism>
<name>A0A0G4EJ65_VITBC</name>
<evidence type="ECO:0000259" key="8">
    <source>
        <dbReference type="SMART" id="SM00948"/>
    </source>
</evidence>
<keyword evidence="5 7" id="KW-0647">Proteasome</keyword>
<dbReference type="GO" id="GO:0006511">
    <property type="term" value="P:ubiquitin-dependent protein catabolic process"/>
    <property type="evidence" value="ECO:0007669"/>
    <property type="project" value="InterPro"/>
</dbReference>
<accession>A0A0G4EJ65</accession>
<keyword evidence="10" id="KW-1185">Reference proteome</keyword>
<dbReference type="Proteomes" id="UP000041254">
    <property type="component" value="Unassembled WGS sequence"/>
</dbReference>
<dbReference type="STRING" id="1169540.A0A0G4EJ65"/>
<keyword evidence="4" id="KW-0963">Cytoplasm</keyword>
<comment type="function">
    <text evidence="1">The proteasome is a multicatalytic proteinase complex which is characterized by its ability to cleave peptides with Arg, Phe, Tyr, Leu, and Glu adjacent to the leaving group at neutral or slightly basic pH. The proteasome has an ATP-dependent proteolytic activity.</text>
</comment>
<evidence type="ECO:0000256" key="5">
    <source>
        <dbReference type="ARBA" id="ARBA00022942"/>
    </source>
</evidence>
<dbReference type="GO" id="GO:0005634">
    <property type="term" value="C:nucleus"/>
    <property type="evidence" value="ECO:0007669"/>
    <property type="project" value="UniProtKB-SubCell"/>
</dbReference>
<evidence type="ECO:0000256" key="4">
    <source>
        <dbReference type="ARBA" id="ARBA00022490"/>
    </source>
</evidence>
<evidence type="ECO:0000256" key="2">
    <source>
        <dbReference type="ARBA" id="ARBA00004123"/>
    </source>
</evidence>
<dbReference type="FunFam" id="3.60.20.10:FF:000007">
    <property type="entry name" value="Proteasome subunit alpha type"/>
    <property type="match status" value="2"/>
</dbReference>
<protein>
    <recommendedName>
        <fullName evidence="8">Proteasome alpha-type subunits domain-containing protein</fullName>
    </recommendedName>
</protein>
<dbReference type="Pfam" id="PF00227">
    <property type="entry name" value="Proteasome"/>
    <property type="match status" value="3"/>
</dbReference>
<dbReference type="OrthoDB" id="431557at2759"/>
<dbReference type="AlphaFoldDB" id="A0A0G4EJ65"/>
<evidence type="ECO:0000313" key="9">
    <source>
        <dbReference type="EMBL" id="CEL96575.1"/>
    </source>
</evidence>
<dbReference type="InterPro" id="IPR023332">
    <property type="entry name" value="Proteasome_alpha-type"/>
</dbReference>
<dbReference type="InterPro" id="IPR000426">
    <property type="entry name" value="Proteasome_asu_N"/>
</dbReference>
<dbReference type="GO" id="GO:0019773">
    <property type="term" value="C:proteasome core complex, alpha-subunit complex"/>
    <property type="evidence" value="ECO:0007669"/>
    <property type="project" value="UniProtKB-UniRule"/>
</dbReference>
<dbReference type="GO" id="GO:0005737">
    <property type="term" value="C:cytoplasm"/>
    <property type="evidence" value="ECO:0007669"/>
    <property type="project" value="UniProtKB-SubCell"/>
</dbReference>
<comment type="similarity">
    <text evidence="7">Belongs to the peptidase T1A family.</text>
</comment>
<keyword evidence="6" id="KW-0539">Nucleus</keyword>
<dbReference type="InterPro" id="IPR001353">
    <property type="entry name" value="Proteasome_sua/b"/>
</dbReference>
<dbReference type="InterPro" id="IPR050115">
    <property type="entry name" value="Proteasome_alpha"/>
</dbReference>
<sequence length="518" mass="56487">MGAGYDLSVGTYSPDGRVFQVEYAAKAVDNSGTAIGLCCKDGVVLGVEKLLASKMLVPGTNKRIYAIDKHIGMAVAGLVADARQLVKLAREQAEEWKQRWGEPISGMCLSERIAAYVHAYTLNWVYRPHGASILIGSLNPEDGSAPCLYCVEPSGSCSKYFGYALGKGKQAAKTEIEKIKPSELTCQEALFHAAKILHQVHDENKDKEYELEVTWICPQSDFIHQQVEYAAKAVDNSGTAIGLCCKDGVVLGVEKLLASKMLVPGTNKRIYAIDKHIGMAVAGLVALAQVEYAAKAVDNSGTAIGLCCKDGVVLGVEKLLASKMLVPGTNKRIYAIDKHIGMAVAGLVADARQLVKLAREQAEEWKQRWGEPISGMCLSERIAAYVHAYTLNWVYRPHGASILIGSLNPEDGSAPCLYCVEPSGSCSKYFGYALGKGKQAAKTEIEKIKPSELTCQEALFHAAKILHQVHDENKDKEYELEVTWICPQSDFIHQQVPPELLQEAEERAKKALEEAEED</sequence>